<dbReference type="AlphaFoldDB" id="A0A6H5IJQ7"/>
<evidence type="ECO:0000256" key="1">
    <source>
        <dbReference type="SAM" id="MobiDB-lite"/>
    </source>
</evidence>
<gene>
    <name evidence="2" type="ORF">TBRA_LOCUS7847</name>
</gene>
<dbReference type="Proteomes" id="UP000479190">
    <property type="component" value="Unassembled WGS sequence"/>
</dbReference>
<dbReference type="EMBL" id="CADCXV010000806">
    <property type="protein sequence ID" value="CAB0035964.1"/>
    <property type="molecule type" value="Genomic_DNA"/>
</dbReference>
<feature type="region of interest" description="Disordered" evidence="1">
    <location>
        <begin position="1"/>
        <end position="28"/>
    </location>
</feature>
<evidence type="ECO:0000313" key="3">
    <source>
        <dbReference type="Proteomes" id="UP000479190"/>
    </source>
</evidence>
<evidence type="ECO:0000313" key="2">
    <source>
        <dbReference type="EMBL" id="CAB0035964.1"/>
    </source>
</evidence>
<accession>A0A6H5IJQ7</accession>
<feature type="compositionally biased region" description="Basic and acidic residues" evidence="1">
    <location>
        <begin position="193"/>
        <end position="208"/>
    </location>
</feature>
<feature type="region of interest" description="Disordered" evidence="1">
    <location>
        <begin position="193"/>
        <end position="229"/>
    </location>
</feature>
<proteinExistence type="predicted"/>
<feature type="compositionally biased region" description="Basic and acidic residues" evidence="1">
    <location>
        <begin position="13"/>
        <end position="28"/>
    </location>
</feature>
<reference evidence="2 3" key="1">
    <citation type="submission" date="2020-02" db="EMBL/GenBank/DDBJ databases">
        <authorList>
            <person name="Ferguson B K."/>
        </authorList>
    </citation>
    <scope>NUCLEOTIDE SEQUENCE [LARGE SCALE GENOMIC DNA]</scope>
</reference>
<sequence length="229" mass="26040">MFSSQRQVLGDGLDLRERGPGTDLRPRQDVGPRARLLLFSRARGAVVLCRRYGRRDLLRVKFLTETATTTTDSVDGESETLHESRLFLRGLAITEQQAQDNRRWAERLPISAPRCTDRWPRPPTSYRLLALEIDVLRGAKVPRERDAVEQLAELALVHGDVVEQRQQQAEQAEYEERADPDDEDLATAIVVSERDERHEGVRGEKAEYEAEQVGVIVDPGQNAEHQQTH</sequence>
<name>A0A6H5IJQ7_9HYME</name>
<organism evidence="2 3">
    <name type="scientific">Trichogramma brassicae</name>
    <dbReference type="NCBI Taxonomy" id="86971"/>
    <lineage>
        <taxon>Eukaryota</taxon>
        <taxon>Metazoa</taxon>
        <taxon>Ecdysozoa</taxon>
        <taxon>Arthropoda</taxon>
        <taxon>Hexapoda</taxon>
        <taxon>Insecta</taxon>
        <taxon>Pterygota</taxon>
        <taxon>Neoptera</taxon>
        <taxon>Endopterygota</taxon>
        <taxon>Hymenoptera</taxon>
        <taxon>Apocrita</taxon>
        <taxon>Proctotrupomorpha</taxon>
        <taxon>Chalcidoidea</taxon>
        <taxon>Trichogrammatidae</taxon>
        <taxon>Trichogramma</taxon>
    </lineage>
</organism>
<protein>
    <submittedName>
        <fullName evidence="2">Uncharacterized protein</fullName>
    </submittedName>
</protein>
<keyword evidence="3" id="KW-1185">Reference proteome</keyword>